<reference evidence="1 2" key="1">
    <citation type="journal article" date="2019" name="Genome Biol. Evol.">
        <title>Day and night: Metabolic profiles and evolutionary relationships of six axenic non-marine cyanobacteria.</title>
        <authorList>
            <person name="Will S.E."/>
            <person name="Henke P."/>
            <person name="Boedeker C."/>
            <person name="Huang S."/>
            <person name="Brinkmann H."/>
            <person name="Rohde M."/>
            <person name="Jarek M."/>
            <person name="Friedl T."/>
            <person name="Seufert S."/>
            <person name="Schumacher M."/>
            <person name="Overmann J."/>
            <person name="Neumann-Schaal M."/>
            <person name="Petersen J."/>
        </authorList>
    </citation>
    <scope>NUCLEOTIDE SEQUENCE [LARGE SCALE GENOMIC DNA]</scope>
    <source>
        <strain evidence="1 2">SAG 1403-4b</strain>
    </source>
</reference>
<accession>A0A433UI39</accession>
<gene>
    <name evidence="1" type="ORF">DSM107003_43040</name>
</gene>
<proteinExistence type="predicted"/>
<comment type="caution">
    <text evidence="1">The sequence shown here is derived from an EMBL/GenBank/DDBJ whole genome shotgun (WGS) entry which is preliminary data.</text>
</comment>
<evidence type="ECO:0000313" key="2">
    <source>
        <dbReference type="Proteomes" id="UP000276103"/>
    </source>
</evidence>
<dbReference type="AlphaFoldDB" id="A0A433UI39"/>
<dbReference type="RefSeq" id="WP_127056119.1">
    <property type="nucleotide sequence ID" value="NZ_RSCM01000018.1"/>
</dbReference>
<name>A0A433UI39_ANAVA</name>
<keyword evidence="2" id="KW-1185">Reference proteome</keyword>
<evidence type="ECO:0000313" key="1">
    <source>
        <dbReference type="EMBL" id="RUS93508.1"/>
    </source>
</evidence>
<dbReference type="EMBL" id="RSCM01000018">
    <property type="protein sequence ID" value="RUS93508.1"/>
    <property type="molecule type" value="Genomic_DNA"/>
</dbReference>
<organism evidence="1 2">
    <name type="scientific">Trichormus variabilis SAG 1403-4b</name>
    <dbReference type="NCBI Taxonomy" id="447716"/>
    <lineage>
        <taxon>Bacteria</taxon>
        <taxon>Bacillati</taxon>
        <taxon>Cyanobacteriota</taxon>
        <taxon>Cyanophyceae</taxon>
        <taxon>Nostocales</taxon>
        <taxon>Nostocaceae</taxon>
        <taxon>Trichormus</taxon>
    </lineage>
</organism>
<sequence>MTSQNNEFPPLFLPVDTDWINNARIVNGHYRSEFYILGYKQAADILVNHVLSTGYDQDTLVYPIVFLYRHDLELLVKNIIENGAKYLDIEEKPKTNHYLDTLWTTAKGIINKIWEEKIWEEGESYQELEIDHYIAEFIKIDKSSQAFRYHKDKEGKEFLELTEIINIQHFSDCINKISIYLEGVSAAIYHYLETQKDSDYM</sequence>
<protein>
    <recommendedName>
        <fullName evidence="3">HEPN domain-containing protein</fullName>
    </recommendedName>
</protein>
<evidence type="ECO:0008006" key="3">
    <source>
        <dbReference type="Google" id="ProtNLM"/>
    </source>
</evidence>
<dbReference type="OrthoDB" id="1493616at2"/>
<dbReference type="Proteomes" id="UP000276103">
    <property type="component" value="Unassembled WGS sequence"/>
</dbReference>